<proteinExistence type="predicted"/>
<keyword evidence="3" id="KW-1185">Reference proteome</keyword>
<gene>
    <name evidence="2" type="ORF">DX908_05130</name>
</gene>
<dbReference type="RefSeq" id="WP_116391346.1">
    <property type="nucleotide sequence ID" value="NZ_QUQO01000001.1"/>
</dbReference>
<keyword evidence="1" id="KW-0732">Signal</keyword>
<comment type="caution">
    <text evidence="2">The sequence shown here is derived from an EMBL/GenBank/DDBJ whole genome shotgun (WGS) entry which is preliminary data.</text>
</comment>
<dbReference type="AlphaFoldDB" id="A0A371RGY6"/>
<dbReference type="InParanoid" id="A0A371RGY6"/>
<dbReference type="EMBL" id="QUQO01000001">
    <property type="protein sequence ID" value="RFB04713.1"/>
    <property type="molecule type" value="Genomic_DNA"/>
</dbReference>
<evidence type="ECO:0008006" key="4">
    <source>
        <dbReference type="Google" id="ProtNLM"/>
    </source>
</evidence>
<evidence type="ECO:0000256" key="1">
    <source>
        <dbReference type="SAM" id="SignalP"/>
    </source>
</evidence>
<dbReference type="Proteomes" id="UP000264589">
    <property type="component" value="Unassembled WGS sequence"/>
</dbReference>
<accession>A0A371RGY6</accession>
<feature type="signal peptide" evidence="1">
    <location>
        <begin position="1"/>
        <end position="19"/>
    </location>
</feature>
<evidence type="ECO:0000313" key="2">
    <source>
        <dbReference type="EMBL" id="RFB04713.1"/>
    </source>
</evidence>
<organism evidence="2 3">
    <name type="scientific">Parvularcula marina</name>
    <dbReference type="NCBI Taxonomy" id="2292771"/>
    <lineage>
        <taxon>Bacteria</taxon>
        <taxon>Pseudomonadati</taxon>
        <taxon>Pseudomonadota</taxon>
        <taxon>Alphaproteobacteria</taxon>
        <taxon>Parvularculales</taxon>
        <taxon>Parvularculaceae</taxon>
        <taxon>Parvularcula</taxon>
    </lineage>
</organism>
<dbReference type="OrthoDB" id="1188513at2"/>
<name>A0A371RGY6_9PROT</name>
<protein>
    <recommendedName>
        <fullName evidence="4">Porin</fullName>
    </recommendedName>
</protein>
<sequence length="399" mass="44613">MRAIILTALGGLLASPAAAQDWEFNADIGAEARIFVEDPAYPEQLETWQPSLILNAEAVHESADGRHQIVLAPFARIDGEDDDRTHVDLREAYYRYAGDEFDLLIGATKIFWGVTESRHLVDVINQTDGVEDIDEEDKLGQPMVKLSLLKDWGQLDLFLLPYFRERTFPGEEGRLRFGVPVDPDRALYEDDDEEWHTDVAARYSNFFGDWDVGVSLFHGTSREPGFVPGVDKDLGTIFRPNYEQITQAGIDAQYTKDAWLWKFEGIVREGQGDTFAAAVGGVEYTFFGVTESGADLGVLVEYLYDGRDEGTAPPSAFEHDVFYGARYALNDIQDTSILAGGISDVEDGSTSGLVEASRRFGQNWTGEVEARFFVNVADDNLLAAFERDSHVTLRLTRYF</sequence>
<evidence type="ECO:0000313" key="3">
    <source>
        <dbReference type="Proteomes" id="UP000264589"/>
    </source>
</evidence>
<reference evidence="2 3" key="1">
    <citation type="submission" date="2018-08" db="EMBL/GenBank/DDBJ databases">
        <title>Parvularcula sp. SM1705, isolated from surface water of the South Sea China.</title>
        <authorList>
            <person name="Sun L."/>
        </authorList>
    </citation>
    <scope>NUCLEOTIDE SEQUENCE [LARGE SCALE GENOMIC DNA]</scope>
    <source>
        <strain evidence="2 3">SM1705</strain>
    </source>
</reference>
<feature type="chain" id="PRO_5016779186" description="Porin" evidence="1">
    <location>
        <begin position="20"/>
        <end position="399"/>
    </location>
</feature>